<evidence type="ECO:0000313" key="2">
    <source>
        <dbReference type="Proteomes" id="UP001062901"/>
    </source>
</evidence>
<organism evidence="1 2">
    <name type="scientific">Saccharibacter floricola DSM 15669</name>
    <dbReference type="NCBI Taxonomy" id="1123227"/>
    <lineage>
        <taxon>Bacteria</taxon>
        <taxon>Pseudomonadati</taxon>
        <taxon>Pseudomonadota</taxon>
        <taxon>Alphaproteobacteria</taxon>
        <taxon>Acetobacterales</taxon>
        <taxon>Acetobacteraceae</taxon>
        <taxon>Saccharibacter</taxon>
    </lineage>
</organism>
<comment type="caution">
    <text evidence="1">The sequence shown here is derived from an EMBL/GenBank/DDBJ whole genome shotgun (WGS) entry which is preliminary data.</text>
</comment>
<gene>
    <name evidence="1" type="ORF">AA15669_1975</name>
</gene>
<reference evidence="1" key="1">
    <citation type="submission" date="2013-04" db="EMBL/GenBank/DDBJ databases">
        <title>The genome sequencing project of 58 acetic acid bacteria.</title>
        <authorList>
            <person name="Okamoto-Kainuma A."/>
            <person name="Ishikawa M."/>
            <person name="Umino S."/>
            <person name="Koizumi Y."/>
            <person name="Shiwa Y."/>
            <person name="Yoshikawa H."/>
            <person name="Matsutani M."/>
            <person name="Matsushita K."/>
        </authorList>
    </citation>
    <scope>NUCLEOTIDE SEQUENCE</scope>
    <source>
        <strain evidence="1">DSM 15669</strain>
    </source>
</reference>
<dbReference type="Proteomes" id="UP001062901">
    <property type="component" value="Unassembled WGS sequence"/>
</dbReference>
<name>A0ABQ0P196_9PROT</name>
<proteinExistence type="predicted"/>
<keyword evidence="2" id="KW-1185">Reference proteome</keyword>
<accession>A0ABQ0P196</accession>
<protein>
    <submittedName>
        <fullName evidence="1">Uncharacterized protein</fullName>
    </submittedName>
</protein>
<evidence type="ECO:0000313" key="1">
    <source>
        <dbReference type="EMBL" id="GBQ08943.1"/>
    </source>
</evidence>
<dbReference type="EMBL" id="BAQD01000147">
    <property type="protein sequence ID" value="GBQ08943.1"/>
    <property type="molecule type" value="Genomic_DNA"/>
</dbReference>
<sequence length="45" mass="5044">MAALANTLRFGRAELRALTLAELAFWTQAQCDYSAEMDHQQSLIS</sequence>